<feature type="region of interest" description="Disordered" evidence="1">
    <location>
        <begin position="33"/>
        <end position="178"/>
    </location>
</feature>
<feature type="compositionally biased region" description="Basic residues" evidence="1">
    <location>
        <begin position="414"/>
        <end position="426"/>
    </location>
</feature>
<evidence type="ECO:0000313" key="3">
    <source>
        <dbReference type="Proteomes" id="UP000325113"/>
    </source>
</evidence>
<dbReference type="Proteomes" id="UP000325113">
    <property type="component" value="Unassembled WGS sequence"/>
</dbReference>
<organism evidence="2 3">
    <name type="scientific">Cafeteria roenbergensis</name>
    <name type="common">Marine flagellate</name>
    <dbReference type="NCBI Taxonomy" id="33653"/>
    <lineage>
        <taxon>Eukaryota</taxon>
        <taxon>Sar</taxon>
        <taxon>Stramenopiles</taxon>
        <taxon>Bigyra</taxon>
        <taxon>Opalozoa</taxon>
        <taxon>Bicosoecida</taxon>
        <taxon>Cafeteriaceae</taxon>
        <taxon>Cafeteria</taxon>
    </lineage>
</organism>
<feature type="compositionally biased region" description="Low complexity" evidence="1">
    <location>
        <begin position="195"/>
        <end position="239"/>
    </location>
</feature>
<feature type="compositionally biased region" description="Low complexity" evidence="1">
    <location>
        <begin position="388"/>
        <end position="413"/>
    </location>
</feature>
<proteinExistence type="predicted"/>
<feature type="compositionally biased region" description="Low complexity" evidence="1">
    <location>
        <begin position="38"/>
        <end position="53"/>
    </location>
</feature>
<feature type="compositionally biased region" description="Low complexity" evidence="1">
    <location>
        <begin position="429"/>
        <end position="452"/>
    </location>
</feature>
<feature type="region of interest" description="Disordered" evidence="1">
    <location>
        <begin position="498"/>
        <end position="573"/>
    </location>
</feature>
<feature type="compositionally biased region" description="Basic and acidic residues" evidence="1">
    <location>
        <begin position="72"/>
        <end position="81"/>
    </location>
</feature>
<feature type="compositionally biased region" description="Acidic residues" evidence="1">
    <location>
        <begin position="611"/>
        <end position="631"/>
    </location>
</feature>
<evidence type="ECO:0000256" key="1">
    <source>
        <dbReference type="SAM" id="MobiDB-lite"/>
    </source>
</evidence>
<feature type="compositionally biased region" description="Basic and acidic residues" evidence="1">
    <location>
        <begin position="557"/>
        <end position="573"/>
    </location>
</feature>
<sequence>MAARPRRGSASRPVSSSLPAFDTAEWRLRYLRAVNATGPQDPGASGAAAPGKPQTREPSHDLGDGLRFVGEGGKEDARKDAGAGSSAGEVGIVGSLPQRPAPLVLRQMANRKRGEGGQASSHTSEEAGSPPIHGAAPGSSSGLALPPAAPHRRTQPTGLHRPPASSSPRPIGSRPVAVPVRGASYQLAVPDVELSAAASPSGPSSMSSSSSGLGAIFRSPSGTAAATGRRTSATSATSAVTPGLIGLQPHSGGSEASSDSHAVTVAPAFAQSDSPLPAGRRPRCRTSPMPTHLPGPASPAHSSASRAAPPSPTDDEDQRSPAPSPPPSSQAGHASHTRAPTAPMPRASALGHMRHARAESGRSRRISGTSSSASRGHTAGAPFMDLDAASASPSAASTEPSTATAAAATPSHASRPRKVPSQRRHPLGASPATHAPATSAAQPAPVAASMPSEDSPCHGPLSDAAGAPTSAPHRRASAGSLDSAVAADVAPSGGAYAAFATSRSPHRQPHPPSELVSGMGHNDFTAGHGAGPGSWESSRGGTLAPLAATGPMADPGRAPDARSPRRSAVGDRARLRAIPSLGLLHSATDAGHPLAAPQAFLDGVGAGGHADEEEDEEEEDDMFFAFGEDDGMPGGGHGGWVDGLATPRQLSASSPRGFIPPHELAARGRTREEFVPGSQPM</sequence>
<reference evidence="2 3" key="1">
    <citation type="submission" date="2019-07" db="EMBL/GenBank/DDBJ databases">
        <title>Genomes of Cafeteria roenbergensis.</title>
        <authorList>
            <person name="Fischer M.G."/>
            <person name="Hackl T."/>
            <person name="Roman M."/>
        </authorList>
    </citation>
    <scope>NUCLEOTIDE SEQUENCE [LARGE SCALE GENOMIC DNA]</scope>
    <source>
        <strain evidence="2 3">Cflag</strain>
    </source>
</reference>
<feature type="region of interest" description="Disordered" evidence="1">
    <location>
        <begin position="598"/>
        <end position="662"/>
    </location>
</feature>
<accession>A0A5A8C6Q0</accession>
<feature type="compositionally biased region" description="Low complexity" evidence="1">
    <location>
        <begin position="298"/>
        <end position="308"/>
    </location>
</feature>
<name>A0A5A8C6Q0_CAFRO</name>
<comment type="caution">
    <text evidence="2">The sequence shown here is derived from an EMBL/GenBank/DDBJ whole genome shotgun (WGS) entry which is preliminary data.</text>
</comment>
<feature type="compositionally biased region" description="Gly residues" evidence="1">
    <location>
        <begin position="632"/>
        <end position="641"/>
    </location>
</feature>
<protein>
    <submittedName>
        <fullName evidence="2">Uncharacterized protein</fullName>
    </submittedName>
</protein>
<dbReference type="AlphaFoldDB" id="A0A5A8C6Q0"/>
<gene>
    <name evidence="2" type="ORF">FNF31_07397</name>
</gene>
<feature type="compositionally biased region" description="Basic and acidic residues" evidence="1">
    <location>
        <begin position="54"/>
        <end position="64"/>
    </location>
</feature>
<evidence type="ECO:0000313" key="2">
    <source>
        <dbReference type="EMBL" id="KAA0148508.1"/>
    </source>
</evidence>
<dbReference type="EMBL" id="VLTM01000147">
    <property type="protein sequence ID" value="KAA0148508.1"/>
    <property type="molecule type" value="Genomic_DNA"/>
</dbReference>
<feature type="compositionally biased region" description="Low complexity" evidence="1">
    <location>
        <begin position="366"/>
        <end position="381"/>
    </location>
</feature>
<feature type="region of interest" description="Disordered" evidence="1">
    <location>
        <begin position="195"/>
        <end position="484"/>
    </location>
</feature>